<evidence type="ECO:0000313" key="2">
    <source>
        <dbReference type="Proteomes" id="UP000460718"/>
    </source>
</evidence>
<dbReference type="AlphaFoldDB" id="A0A6A3KIW8"/>
<protein>
    <recommendedName>
        <fullName evidence="3">HTH psq-type domain-containing protein</fullName>
    </recommendedName>
</protein>
<comment type="caution">
    <text evidence="1">The sequence shown here is derived from an EMBL/GenBank/DDBJ whole genome shotgun (WGS) entry which is preliminary data.</text>
</comment>
<evidence type="ECO:0000313" key="1">
    <source>
        <dbReference type="EMBL" id="KAE9005478.1"/>
    </source>
</evidence>
<dbReference type="Proteomes" id="UP000460718">
    <property type="component" value="Unassembled WGS sequence"/>
</dbReference>
<gene>
    <name evidence="1" type="ORF">PF011_g12021</name>
</gene>
<dbReference type="EMBL" id="QXFW01000684">
    <property type="protein sequence ID" value="KAE9005478.1"/>
    <property type="molecule type" value="Genomic_DNA"/>
</dbReference>
<sequence>MGKNSQWVMALNAQKIKYSNLTKSHALTHEVLHKNAHRLEAVNAAVAAGVSTALAQASGCHSTTLYRWKKRHEELAAAASFNTVLKPGRRGPKIRFPDLEQQ</sequence>
<name>A0A6A3KIW8_9STRA</name>
<proteinExistence type="predicted"/>
<accession>A0A6A3KIW8</accession>
<reference evidence="1 2" key="1">
    <citation type="submission" date="2018-09" db="EMBL/GenBank/DDBJ databases">
        <title>Genomic investigation of the strawberry pathogen Phytophthora fragariae indicates pathogenicity is determined by transcriptional variation in three key races.</title>
        <authorList>
            <person name="Adams T.M."/>
            <person name="Armitage A.D."/>
            <person name="Sobczyk M.K."/>
            <person name="Bates H.J."/>
            <person name="Dunwell J.M."/>
            <person name="Nellist C.F."/>
            <person name="Harrison R.J."/>
        </authorList>
    </citation>
    <scope>NUCLEOTIDE SEQUENCE [LARGE SCALE GENOMIC DNA]</scope>
    <source>
        <strain evidence="1 2">SCRP245</strain>
    </source>
</reference>
<evidence type="ECO:0008006" key="3">
    <source>
        <dbReference type="Google" id="ProtNLM"/>
    </source>
</evidence>
<organism evidence="1 2">
    <name type="scientific">Phytophthora fragariae</name>
    <dbReference type="NCBI Taxonomy" id="53985"/>
    <lineage>
        <taxon>Eukaryota</taxon>
        <taxon>Sar</taxon>
        <taxon>Stramenopiles</taxon>
        <taxon>Oomycota</taxon>
        <taxon>Peronosporomycetes</taxon>
        <taxon>Peronosporales</taxon>
        <taxon>Peronosporaceae</taxon>
        <taxon>Phytophthora</taxon>
    </lineage>
</organism>